<feature type="binding site" evidence="9">
    <location>
        <position position="33"/>
    </location>
    <ligand>
        <name>Mg(2+)</name>
        <dbReference type="ChEBI" id="CHEBI:18420"/>
    </ligand>
</feature>
<evidence type="ECO:0000256" key="2">
    <source>
        <dbReference type="ARBA" id="ARBA00022741"/>
    </source>
</evidence>
<proteinExistence type="inferred from homology"/>
<feature type="binding site" evidence="8">
    <location>
        <position position="77"/>
    </location>
    <ligand>
        <name>GTP</name>
        <dbReference type="ChEBI" id="CHEBI:37565"/>
    </ligand>
</feature>
<dbReference type="GO" id="GO:0046872">
    <property type="term" value="F:metal ion binding"/>
    <property type="evidence" value="ECO:0007669"/>
    <property type="project" value="UniProtKB-KW"/>
</dbReference>
<dbReference type="PRINTS" id="PR00328">
    <property type="entry name" value="SAR1GTPBP"/>
</dbReference>
<dbReference type="InterPro" id="IPR005225">
    <property type="entry name" value="Small_GTP-bd"/>
</dbReference>
<organism evidence="11 12">
    <name type="scientific">Eptatretus burgeri</name>
    <name type="common">Inshore hagfish</name>
    <dbReference type="NCBI Taxonomy" id="7764"/>
    <lineage>
        <taxon>Eukaryota</taxon>
        <taxon>Metazoa</taxon>
        <taxon>Chordata</taxon>
        <taxon>Craniata</taxon>
        <taxon>Vertebrata</taxon>
        <taxon>Cyclostomata</taxon>
        <taxon>Myxini</taxon>
        <taxon>Myxiniformes</taxon>
        <taxon>Myxinidae</taxon>
        <taxon>Eptatretinae</taxon>
        <taxon>Eptatretus</taxon>
    </lineage>
</organism>
<dbReference type="GO" id="GO:0003924">
    <property type="term" value="F:GTPase activity"/>
    <property type="evidence" value="ECO:0007669"/>
    <property type="project" value="InterPro"/>
</dbReference>
<keyword evidence="12" id="KW-1185">Reference proteome</keyword>
<dbReference type="SMART" id="SM00178">
    <property type="entry name" value="SAR"/>
    <property type="match status" value="1"/>
</dbReference>
<feature type="binding site" evidence="8">
    <location>
        <begin position="26"/>
        <end position="33"/>
    </location>
    <ligand>
        <name>GTP</name>
        <dbReference type="ChEBI" id="CHEBI:37565"/>
    </ligand>
</feature>
<keyword evidence="9" id="KW-0479">Metal-binding</keyword>
<reference evidence="11" key="1">
    <citation type="submission" date="2025-08" db="UniProtKB">
        <authorList>
            <consortium name="Ensembl"/>
        </authorList>
    </citation>
    <scope>IDENTIFICATION</scope>
</reference>
<dbReference type="InterPro" id="IPR024156">
    <property type="entry name" value="Small_GTPase_ARF"/>
</dbReference>
<comment type="function">
    <text evidence="4">GTPase that recruits MYO1E to MHC class II-containing vesicles via the effector protein ARL14EP and hence controls the movement of these vesicles along the actin cytoskeleton in dendritic cells.</text>
</comment>
<evidence type="ECO:0000256" key="1">
    <source>
        <dbReference type="ARBA" id="ARBA00010290"/>
    </source>
</evidence>
<dbReference type="Proteomes" id="UP000694388">
    <property type="component" value="Unplaced"/>
</dbReference>
<dbReference type="GO" id="GO:0005525">
    <property type="term" value="F:GTP binding"/>
    <property type="evidence" value="ECO:0007669"/>
    <property type="project" value="UniProtKB-KW"/>
</dbReference>
<evidence type="ECO:0000256" key="5">
    <source>
        <dbReference type="ARBA" id="ARBA00061881"/>
    </source>
</evidence>
<evidence type="ECO:0000256" key="9">
    <source>
        <dbReference type="PIRSR" id="PIRSR606689-2"/>
    </source>
</evidence>
<evidence type="ECO:0000256" key="3">
    <source>
        <dbReference type="ARBA" id="ARBA00023134"/>
    </source>
</evidence>
<dbReference type="SUPFAM" id="SSF52540">
    <property type="entry name" value="P-loop containing nucleoside triphosphate hydrolases"/>
    <property type="match status" value="1"/>
</dbReference>
<keyword evidence="9" id="KW-0460">Magnesium</keyword>
<evidence type="ECO:0000256" key="6">
    <source>
        <dbReference type="ARBA" id="ARBA00072405"/>
    </source>
</evidence>
<dbReference type="GeneTree" id="ENSGT00940000169978"/>
<dbReference type="SMART" id="SM00177">
    <property type="entry name" value="ARF"/>
    <property type="match status" value="1"/>
</dbReference>
<dbReference type="Ensembl" id="ENSEBUT00000010547.1">
    <property type="protein sequence ID" value="ENSEBUP00000010011.1"/>
    <property type="gene ID" value="ENSEBUG00000006429.1"/>
</dbReference>
<dbReference type="FunFam" id="3.40.50.300:FF:000412">
    <property type="entry name" value="ADP-ribosylation factor 1"/>
    <property type="match status" value="1"/>
</dbReference>
<evidence type="ECO:0000256" key="10">
    <source>
        <dbReference type="RuleBase" id="RU003925"/>
    </source>
</evidence>
<keyword evidence="2 8" id="KW-0547">Nucleotide-binding</keyword>
<evidence type="ECO:0000313" key="12">
    <source>
        <dbReference type="Proteomes" id="UP000694388"/>
    </source>
</evidence>
<dbReference type="InterPro" id="IPR006689">
    <property type="entry name" value="Small_GTPase_ARF/SAR"/>
</dbReference>
<dbReference type="InterPro" id="IPR027417">
    <property type="entry name" value="P-loop_NTPase"/>
</dbReference>
<name>A0A8C4Q4R2_EPTBU</name>
<evidence type="ECO:0000256" key="4">
    <source>
        <dbReference type="ARBA" id="ARBA00054077"/>
    </source>
</evidence>
<evidence type="ECO:0000256" key="7">
    <source>
        <dbReference type="ARBA" id="ARBA00077764"/>
    </source>
</evidence>
<keyword evidence="3 8" id="KW-0342">GTP-binding</keyword>
<dbReference type="Pfam" id="PF00025">
    <property type="entry name" value="Arf"/>
    <property type="match status" value="1"/>
</dbReference>
<dbReference type="GO" id="GO:0030010">
    <property type="term" value="P:establishment of cell polarity"/>
    <property type="evidence" value="ECO:0007669"/>
    <property type="project" value="UniProtKB-ARBA"/>
</dbReference>
<comment type="subunit">
    <text evidence="5">Interacts with ARL14EP.</text>
</comment>
<dbReference type="OMA" id="MEWIKLP"/>
<reference evidence="11" key="2">
    <citation type="submission" date="2025-09" db="UniProtKB">
        <authorList>
            <consortium name="Ensembl"/>
        </authorList>
    </citation>
    <scope>IDENTIFICATION</scope>
</reference>
<evidence type="ECO:0000313" key="11">
    <source>
        <dbReference type="Ensembl" id="ENSEBUP00000010011.1"/>
    </source>
</evidence>
<dbReference type="AlphaFoldDB" id="A0A8C4Q4R2"/>
<evidence type="ECO:0000256" key="8">
    <source>
        <dbReference type="PIRSR" id="PIRSR606689-1"/>
    </source>
</evidence>
<dbReference type="PANTHER" id="PTHR11711">
    <property type="entry name" value="ADP RIBOSYLATION FACTOR-RELATED"/>
    <property type="match status" value="1"/>
</dbReference>
<protein>
    <recommendedName>
        <fullName evidence="6">ADP-ribosylation factor-like protein 14</fullName>
    </recommendedName>
    <alternativeName>
        <fullName evidence="7">ADP-ribosylation factor 7</fullName>
    </alternativeName>
</protein>
<dbReference type="SMART" id="SM00175">
    <property type="entry name" value="RAB"/>
    <property type="match status" value="1"/>
</dbReference>
<feature type="binding site" evidence="9">
    <location>
        <position position="50"/>
    </location>
    <ligand>
        <name>Mg(2+)</name>
        <dbReference type="ChEBI" id="CHEBI:18420"/>
    </ligand>
</feature>
<dbReference type="Gene3D" id="3.40.50.300">
    <property type="entry name" value="P-loop containing nucleotide triphosphate hydrolases"/>
    <property type="match status" value="1"/>
</dbReference>
<accession>A0A8C4Q4R2</accession>
<comment type="similarity">
    <text evidence="1 10">Belongs to the small GTPase superfamily. Arf family.</text>
</comment>
<sequence>MFHLILNVFSAESKTKIWVTAILLLGLDQAGKTAALYRLKFGEFVSTAPTIGFNTEKLRLPSLSGPATAFHLWDVGGQDKLRPLWRSYARQADGFIFVVDSTDEERLEEARDELQRMTRLPEGHGVPLLVLASKQDVSGALTAMELEKVLHLADLGATAAWHVEPTSSVTGRGLVEGLDKLRELIGIRRKSFSKMLQRF</sequence>
<dbReference type="PROSITE" id="PS51417">
    <property type="entry name" value="ARF"/>
    <property type="match status" value="1"/>
</dbReference>
<dbReference type="NCBIfam" id="TIGR00231">
    <property type="entry name" value="small_GTP"/>
    <property type="match status" value="1"/>
</dbReference>